<accession>A0A8K0DHC4</accession>
<dbReference type="PROSITE" id="PS51062">
    <property type="entry name" value="RUNT"/>
    <property type="match status" value="1"/>
</dbReference>
<keyword evidence="8" id="KW-1185">Reference proteome</keyword>
<evidence type="ECO:0000256" key="3">
    <source>
        <dbReference type="ARBA" id="ARBA00023163"/>
    </source>
</evidence>
<feature type="compositionally biased region" description="Polar residues" evidence="5">
    <location>
        <begin position="289"/>
        <end position="309"/>
    </location>
</feature>
<protein>
    <recommendedName>
        <fullName evidence="6">Runt domain-containing protein</fullName>
    </recommendedName>
</protein>
<proteinExistence type="predicted"/>
<gene>
    <name evidence="7" type="ORF">ILUMI_00378</name>
</gene>
<dbReference type="InterPro" id="IPR013524">
    <property type="entry name" value="Runt_dom"/>
</dbReference>
<dbReference type="Gene3D" id="2.60.40.720">
    <property type="match status" value="1"/>
</dbReference>
<dbReference type="InterPro" id="IPR012346">
    <property type="entry name" value="p53/RUNT-type_TF_DNA-bd_sf"/>
</dbReference>
<evidence type="ECO:0000313" key="7">
    <source>
        <dbReference type="EMBL" id="KAF2905799.1"/>
    </source>
</evidence>
<comment type="subcellular location">
    <subcellularLocation>
        <location evidence="1">Nucleus</location>
    </subcellularLocation>
</comment>
<dbReference type="PANTHER" id="PTHR11950:SF31">
    <property type="entry name" value="SEGMENTATION PROTEIN RUNT"/>
    <property type="match status" value="1"/>
</dbReference>
<evidence type="ECO:0000256" key="1">
    <source>
        <dbReference type="ARBA" id="ARBA00004123"/>
    </source>
</evidence>
<organism evidence="7 8">
    <name type="scientific">Ignelater luminosus</name>
    <name type="common">Cucubano</name>
    <name type="synonym">Pyrophorus luminosus</name>
    <dbReference type="NCBI Taxonomy" id="2038154"/>
    <lineage>
        <taxon>Eukaryota</taxon>
        <taxon>Metazoa</taxon>
        <taxon>Ecdysozoa</taxon>
        <taxon>Arthropoda</taxon>
        <taxon>Hexapoda</taxon>
        <taxon>Insecta</taxon>
        <taxon>Pterygota</taxon>
        <taxon>Neoptera</taxon>
        <taxon>Endopterygota</taxon>
        <taxon>Coleoptera</taxon>
        <taxon>Polyphaga</taxon>
        <taxon>Elateriformia</taxon>
        <taxon>Elateroidea</taxon>
        <taxon>Elateridae</taxon>
        <taxon>Agrypninae</taxon>
        <taxon>Pyrophorini</taxon>
        <taxon>Ignelater</taxon>
    </lineage>
</organism>
<keyword evidence="2" id="KW-0805">Transcription regulation</keyword>
<dbReference type="OrthoDB" id="10029800at2759"/>
<dbReference type="InterPro" id="IPR000040">
    <property type="entry name" value="AML1_Runt"/>
</dbReference>
<sequence length="404" mass="44534">MCIVLKCCYVPMHLPVPSIDMYSNMQESLQEYHGELVQTGSPTVLCSALPNHWRSNKSLPIAFKVVALDDIQDGTEVTLRAGNDENFCAELRNHTTIMKNQVAKFNDLRFVGRSGRGKSFSLSIMIKTSPFQVATYNKAIKVTVDGPREPRTKSSYQYGYGIPGLPGAFNPFLLNPGWLDAAYTMSYAWPDYFRSRPANFSQQPNIHPSLVKGTSSQLPPSNLQSSENFFVPHGATPPGGFHPPGYIAAGALLPPLSGESLPKVPPFETFHHLRALPPSPLEQLSIKLSPTSTRTTSPQISNARCNQDSPKIHSTVDQSNSENSDDEDIDVVKSAFQPIKPASVLLQEIQHPDSTVQDKEPTKKCELKTPNLKKSVGLSPKSPSATRIHTSPQINVTKNVWRPY</sequence>
<dbReference type="GO" id="GO:0000981">
    <property type="term" value="F:DNA-binding transcription factor activity, RNA polymerase II-specific"/>
    <property type="evidence" value="ECO:0007669"/>
    <property type="project" value="TreeGrafter"/>
</dbReference>
<dbReference type="AlphaFoldDB" id="A0A8K0DHC4"/>
<evidence type="ECO:0000256" key="4">
    <source>
        <dbReference type="ARBA" id="ARBA00023242"/>
    </source>
</evidence>
<keyword evidence="3" id="KW-0804">Transcription</keyword>
<dbReference type="GO" id="GO:0001709">
    <property type="term" value="P:cell fate determination"/>
    <property type="evidence" value="ECO:0007669"/>
    <property type="project" value="UniProtKB-ARBA"/>
</dbReference>
<feature type="region of interest" description="Disordered" evidence="5">
    <location>
        <begin position="289"/>
        <end position="327"/>
    </location>
</feature>
<dbReference type="InterPro" id="IPR008967">
    <property type="entry name" value="p53-like_TF_DNA-bd_sf"/>
</dbReference>
<dbReference type="GO" id="GO:0005634">
    <property type="term" value="C:nucleus"/>
    <property type="evidence" value="ECO:0007669"/>
    <property type="project" value="UniProtKB-SubCell"/>
</dbReference>
<dbReference type="FunFam" id="2.60.40.720:FF:000001">
    <property type="entry name" value="Runt-related transcription factor"/>
    <property type="match status" value="1"/>
</dbReference>
<dbReference type="GO" id="GO:0005524">
    <property type="term" value="F:ATP binding"/>
    <property type="evidence" value="ECO:0007669"/>
    <property type="project" value="InterPro"/>
</dbReference>
<dbReference type="GO" id="GO:0000978">
    <property type="term" value="F:RNA polymerase II cis-regulatory region sequence-specific DNA binding"/>
    <property type="evidence" value="ECO:0007669"/>
    <property type="project" value="TreeGrafter"/>
</dbReference>
<keyword evidence="4" id="KW-0539">Nucleus</keyword>
<name>A0A8K0DHC4_IGNLU</name>
<dbReference type="EMBL" id="VTPC01000434">
    <property type="protein sequence ID" value="KAF2905799.1"/>
    <property type="molecule type" value="Genomic_DNA"/>
</dbReference>
<dbReference type="PRINTS" id="PR00967">
    <property type="entry name" value="ONCOGENEAML1"/>
</dbReference>
<feature type="domain" description="Runt" evidence="6">
    <location>
        <begin position="24"/>
        <end position="152"/>
    </location>
</feature>
<evidence type="ECO:0000256" key="5">
    <source>
        <dbReference type="SAM" id="MobiDB-lite"/>
    </source>
</evidence>
<reference evidence="7" key="1">
    <citation type="submission" date="2019-08" db="EMBL/GenBank/DDBJ databases">
        <title>The genome of the North American firefly Photinus pyralis.</title>
        <authorList>
            <consortium name="Photinus pyralis genome working group"/>
            <person name="Fallon T.R."/>
            <person name="Sander Lower S.E."/>
            <person name="Weng J.-K."/>
        </authorList>
    </citation>
    <scope>NUCLEOTIDE SEQUENCE</scope>
    <source>
        <strain evidence="7">TRF0915ILg1</strain>
        <tissue evidence="7">Whole body</tissue>
    </source>
</reference>
<dbReference type="PANTHER" id="PTHR11950">
    <property type="entry name" value="RUNT RELATED"/>
    <property type="match status" value="1"/>
</dbReference>
<evidence type="ECO:0000256" key="2">
    <source>
        <dbReference type="ARBA" id="ARBA00023015"/>
    </source>
</evidence>
<evidence type="ECO:0000313" key="8">
    <source>
        <dbReference type="Proteomes" id="UP000801492"/>
    </source>
</evidence>
<evidence type="ECO:0000259" key="6">
    <source>
        <dbReference type="PROSITE" id="PS51062"/>
    </source>
</evidence>
<dbReference type="Proteomes" id="UP000801492">
    <property type="component" value="Unassembled WGS sequence"/>
</dbReference>
<comment type="caution">
    <text evidence="7">The sequence shown here is derived from an EMBL/GenBank/DDBJ whole genome shotgun (WGS) entry which is preliminary data.</text>
</comment>
<dbReference type="Pfam" id="PF00853">
    <property type="entry name" value="Runt"/>
    <property type="match status" value="1"/>
</dbReference>
<dbReference type="SUPFAM" id="SSF49417">
    <property type="entry name" value="p53-like transcription factors"/>
    <property type="match status" value="1"/>
</dbReference>